<feature type="compositionally biased region" description="Polar residues" evidence="1">
    <location>
        <begin position="1"/>
        <end position="12"/>
    </location>
</feature>
<sequence>MQAQQQSLPTTPDRNDTFASYPASSVTKDDDRTGGSPTVPPSGNFDLSQWKLTLPVSKTSYFGSGGSSTAEILPGENCNVSGFTGDPLDDGYEDSNYFYTSSDGTMVFETPLSGGASTISSSYVRSELRELYDWSPCEGDGAANWSPSGTHVLSGTLKVVDYYAADPQTVVGQIHAKNSDKALLKLQWDGPTKDIRAIVNANPTSGNPFSIDFGLIPGTDEWSYVITLDDGTMTIAVTYNGTTVTESVTFGSGSMSSDWNNHAYYFKAGNYAQADKNSGGNFEVRFSALNTSHSN</sequence>
<keyword evidence="3" id="KW-0456">Lyase</keyword>
<name>A0ABP7WYE0_9GAMM</name>
<organism evidence="3 4">
    <name type="scientific">Zhongshania borealis</name>
    <dbReference type="NCBI Taxonomy" id="889488"/>
    <lineage>
        <taxon>Bacteria</taxon>
        <taxon>Pseudomonadati</taxon>
        <taxon>Pseudomonadota</taxon>
        <taxon>Gammaproteobacteria</taxon>
        <taxon>Cellvibrionales</taxon>
        <taxon>Spongiibacteraceae</taxon>
        <taxon>Zhongshania</taxon>
    </lineage>
</organism>
<feature type="region of interest" description="Disordered" evidence="1">
    <location>
        <begin position="1"/>
        <end position="46"/>
    </location>
</feature>
<keyword evidence="4" id="KW-1185">Reference proteome</keyword>
<protein>
    <submittedName>
        <fullName evidence="3">Polysaccharide lyase family 7 protein</fullName>
    </submittedName>
</protein>
<feature type="domain" description="Alginate lyase 2" evidence="2">
    <location>
        <begin position="45"/>
        <end position="293"/>
    </location>
</feature>
<proteinExistence type="predicted"/>
<dbReference type="GO" id="GO:0016829">
    <property type="term" value="F:lyase activity"/>
    <property type="evidence" value="ECO:0007669"/>
    <property type="project" value="UniProtKB-KW"/>
</dbReference>
<dbReference type="SUPFAM" id="SSF49899">
    <property type="entry name" value="Concanavalin A-like lectins/glucanases"/>
    <property type="match status" value="1"/>
</dbReference>
<comment type="caution">
    <text evidence="3">The sequence shown here is derived from an EMBL/GenBank/DDBJ whole genome shotgun (WGS) entry which is preliminary data.</text>
</comment>
<evidence type="ECO:0000313" key="3">
    <source>
        <dbReference type="EMBL" id="GAA4099934.1"/>
    </source>
</evidence>
<gene>
    <name evidence="3" type="ORF">GCM10022414_26620</name>
</gene>
<accession>A0ABP7WYE0</accession>
<evidence type="ECO:0000256" key="1">
    <source>
        <dbReference type="SAM" id="MobiDB-lite"/>
    </source>
</evidence>
<dbReference type="EMBL" id="BAABDM010000005">
    <property type="protein sequence ID" value="GAA4099934.1"/>
    <property type="molecule type" value="Genomic_DNA"/>
</dbReference>
<dbReference type="Gene3D" id="2.60.120.200">
    <property type="match status" value="1"/>
</dbReference>
<dbReference type="Proteomes" id="UP001500392">
    <property type="component" value="Unassembled WGS sequence"/>
</dbReference>
<reference evidence="4" key="1">
    <citation type="journal article" date="2019" name="Int. J. Syst. Evol. Microbiol.">
        <title>The Global Catalogue of Microorganisms (GCM) 10K type strain sequencing project: providing services to taxonomists for standard genome sequencing and annotation.</title>
        <authorList>
            <consortium name="The Broad Institute Genomics Platform"/>
            <consortium name="The Broad Institute Genome Sequencing Center for Infectious Disease"/>
            <person name="Wu L."/>
            <person name="Ma J."/>
        </authorList>
    </citation>
    <scope>NUCLEOTIDE SEQUENCE [LARGE SCALE GENOMIC DNA]</scope>
    <source>
        <strain evidence="4">JCM 17304</strain>
    </source>
</reference>
<dbReference type="InterPro" id="IPR014895">
    <property type="entry name" value="Alginate_lyase_2"/>
</dbReference>
<evidence type="ECO:0000259" key="2">
    <source>
        <dbReference type="Pfam" id="PF08787"/>
    </source>
</evidence>
<dbReference type="InterPro" id="IPR013320">
    <property type="entry name" value="ConA-like_dom_sf"/>
</dbReference>
<evidence type="ECO:0000313" key="4">
    <source>
        <dbReference type="Proteomes" id="UP001500392"/>
    </source>
</evidence>
<dbReference type="Pfam" id="PF08787">
    <property type="entry name" value="Alginate_lyase2"/>
    <property type="match status" value="1"/>
</dbReference>